<keyword evidence="4" id="KW-0812">Transmembrane</keyword>
<dbReference type="AlphaFoldDB" id="A0A026WL17"/>
<reference evidence="5 6" key="1">
    <citation type="journal article" date="2014" name="Curr. Biol.">
        <title>The genome of the clonal raider ant Cerapachys biroi.</title>
        <authorList>
            <person name="Oxley P.R."/>
            <person name="Ji L."/>
            <person name="Fetter-Pruneda I."/>
            <person name="McKenzie S.K."/>
            <person name="Li C."/>
            <person name="Hu H."/>
            <person name="Zhang G."/>
            <person name="Kronauer D.J."/>
        </authorList>
    </citation>
    <scope>NUCLEOTIDE SEQUENCE [LARGE SCALE GENOMIC DNA]</scope>
</reference>
<dbReference type="Proteomes" id="UP000053097">
    <property type="component" value="Unassembled WGS sequence"/>
</dbReference>
<dbReference type="OMA" id="NILMFEY"/>
<dbReference type="PANTHER" id="PTHR48043">
    <property type="entry name" value="EG:EG0003.4 PROTEIN-RELATED"/>
    <property type="match status" value="1"/>
</dbReference>
<keyword evidence="4" id="KW-0472">Membrane</keyword>
<keyword evidence="3 5" id="KW-0808">Transferase</keyword>
<dbReference type="PANTHER" id="PTHR48043:SF145">
    <property type="entry name" value="FI06409P-RELATED"/>
    <property type="match status" value="1"/>
</dbReference>
<protein>
    <submittedName>
        <fullName evidence="5">UDP-glucuronosyltransferase 1-6</fullName>
    </submittedName>
</protein>
<proteinExistence type="inferred from homology"/>
<keyword evidence="4" id="KW-1133">Transmembrane helix</keyword>
<dbReference type="InterPro" id="IPR050271">
    <property type="entry name" value="UDP-glycosyltransferase"/>
</dbReference>
<accession>A0A026WL17</accession>
<keyword evidence="2" id="KW-0328">Glycosyltransferase</keyword>
<dbReference type="GO" id="GO:0008194">
    <property type="term" value="F:UDP-glycosyltransferase activity"/>
    <property type="evidence" value="ECO:0007669"/>
    <property type="project" value="InterPro"/>
</dbReference>
<keyword evidence="6" id="KW-1185">Reference proteome</keyword>
<dbReference type="Gene3D" id="3.40.50.2000">
    <property type="entry name" value="Glycogen Phosphorylase B"/>
    <property type="match status" value="1"/>
</dbReference>
<evidence type="ECO:0000256" key="4">
    <source>
        <dbReference type="SAM" id="Phobius"/>
    </source>
</evidence>
<dbReference type="OrthoDB" id="5835829at2759"/>
<sequence length="144" mass="17267">MFEQASRIQRLASLGAAIFLKLNELSKERLNTAIHQILNDKSYKERMAYLSELSKDQPYDSLENAIWWVEYVMRHKGISHLRFSESDKPWYQRYDMDIIGFLAVVAFVMSLISLYTLFRILRFCCGYYQLYKNIHYPNIKFKMQ</sequence>
<name>A0A026WL17_OOCBI</name>
<organism evidence="5 6">
    <name type="scientific">Ooceraea biroi</name>
    <name type="common">Clonal raider ant</name>
    <name type="synonym">Cerapachys biroi</name>
    <dbReference type="NCBI Taxonomy" id="2015173"/>
    <lineage>
        <taxon>Eukaryota</taxon>
        <taxon>Metazoa</taxon>
        <taxon>Ecdysozoa</taxon>
        <taxon>Arthropoda</taxon>
        <taxon>Hexapoda</taxon>
        <taxon>Insecta</taxon>
        <taxon>Pterygota</taxon>
        <taxon>Neoptera</taxon>
        <taxon>Endopterygota</taxon>
        <taxon>Hymenoptera</taxon>
        <taxon>Apocrita</taxon>
        <taxon>Aculeata</taxon>
        <taxon>Formicoidea</taxon>
        <taxon>Formicidae</taxon>
        <taxon>Dorylinae</taxon>
        <taxon>Ooceraea</taxon>
    </lineage>
</organism>
<feature type="transmembrane region" description="Helical" evidence="4">
    <location>
        <begin position="98"/>
        <end position="118"/>
    </location>
</feature>
<dbReference type="EMBL" id="KK107159">
    <property type="protein sequence ID" value="EZA56623.1"/>
    <property type="molecule type" value="Genomic_DNA"/>
</dbReference>
<evidence type="ECO:0000256" key="2">
    <source>
        <dbReference type="ARBA" id="ARBA00022676"/>
    </source>
</evidence>
<evidence type="ECO:0000256" key="3">
    <source>
        <dbReference type="ARBA" id="ARBA00022679"/>
    </source>
</evidence>
<dbReference type="InterPro" id="IPR002213">
    <property type="entry name" value="UDP_glucos_trans"/>
</dbReference>
<gene>
    <name evidence="5" type="ORF">X777_02227</name>
</gene>
<dbReference type="Pfam" id="PF00201">
    <property type="entry name" value="UDPGT"/>
    <property type="match status" value="1"/>
</dbReference>
<comment type="similarity">
    <text evidence="1">Belongs to the UDP-glycosyltransferase family.</text>
</comment>
<dbReference type="SUPFAM" id="SSF53756">
    <property type="entry name" value="UDP-Glycosyltransferase/glycogen phosphorylase"/>
    <property type="match status" value="1"/>
</dbReference>
<evidence type="ECO:0000313" key="6">
    <source>
        <dbReference type="Proteomes" id="UP000053097"/>
    </source>
</evidence>
<evidence type="ECO:0000313" key="5">
    <source>
        <dbReference type="EMBL" id="EZA56623.1"/>
    </source>
</evidence>
<evidence type="ECO:0000256" key="1">
    <source>
        <dbReference type="ARBA" id="ARBA00009995"/>
    </source>
</evidence>